<name>X1CBE6_9ZZZZ</name>
<dbReference type="Pfam" id="PF02371">
    <property type="entry name" value="Transposase_20"/>
    <property type="match status" value="1"/>
</dbReference>
<dbReference type="GO" id="GO:0006313">
    <property type="term" value="P:DNA transposition"/>
    <property type="evidence" value="ECO:0007669"/>
    <property type="project" value="InterPro"/>
</dbReference>
<dbReference type="GO" id="GO:0003677">
    <property type="term" value="F:DNA binding"/>
    <property type="evidence" value="ECO:0007669"/>
    <property type="project" value="InterPro"/>
</dbReference>
<dbReference type="GO" id="GO:0004803">
    <property type="term" value="F:transposase activity"/>
    <property type="evidence" value="ECO:0007669"/>
    <property type="project" value="InterPro"/>
</dbReference>
<evidence type="ECO:0000259" key="1">
    <source>
        <dbReference type="Pfam" id="PF02371"/>
    </source>
</evidence>
<evidence type="ECO:0000313" key="2">
    <source>
        <dbReference type="EMBL" id="GAG90537.1"/>
    </source>
</evidence>
<feature type="domain" description="Transposase IS116/IS110/IS902 C-terminal" evidence="1">
    <location>
        <begin position="69"/>
        <end position="142"/>
    </location>
</feature>
<organism evidence="2">
    <name type="scientific">marine sediment metagenome</name>
    <dbReference type="NCBI Taxonomy" id="412755"/>
    <lineage>
        <taxon>unclassified sequences</taxon>
        <taxon>metagenomes</taxon>
        <taxon>ecological metagenomes</taxon>
    </lineage>
</organism>
<feature type="non-terminal residue" evidence="2">
    <location>
        <position position="1"/>
    </location>
</feature>
<proteinExistence type="predicted"/>
<reference evidence="2" key="1">
    <citation type="journal article" date="2014" name="Front. Microbiol.">
        <title>High frequency of phylogenetically diverse reductive dehalogenase-homologous genes in deep subseafloor sedimentary metagenomes.</title>
        <authorList>
            <person name="Kawai M."/>
            <person name="Futagami T."/>
            <person name="Toyoda A."/>
            <person name="Takaki Y."/>
            <person name="Nishi S."/>
            <person name="Hori S."/>
            <person name="Arai W."/>
            <person name="Tsubouchi T."/>
            <person name="Morono Y."/>
            <person name="Uchiyama I."/>
            <person name="Ito T."/>
            <person name="Fujiyama A."/>
            <person name="Inagaki F."/>
            <person name="Takami H."/>
        </authorList>
    </citation>
    <scope>NUCLEOTIDE SEQUENCE</scope>
    <source>
        <strain evidence="2">Expedition CK06-06</strain>
    </source>
</reference>
<accession>X1CBE6</accession>
<protein>
    <recommendedName>
        <fullName evidence="1">Transposase IS116/IS110/IS902 C-terminal domain-containing protein</fullName>
    </recommendedName>
</protein>
<comment type="caution">
    <text evidence="2">The sequence shown here is derived from an EMBL/GenBank/DDBJ whole genome shotgun (WGS) entry which is preliminary data.</text>
</comment>
<dbReference type="InterPro" id="IPR003346">
    <property type="entry name" value="Transposase_20"/>
</dbReference>
<gene>
    <name evidence="2" type="ORF">S01H4_46216</name>
</gene>
<sequence>HEDLKKSMVREKNKLFAFKRIFEIANVADKEIEKTIFQLEVSIIGKEKAIAGIKKVLEKKIKQFDIWNKYLKDIKAVGPVIASGLIGELGGKHFDSDESLKHYAGMVAKKEFHDYNRYVKVVLYQFIEGVIKHRTPKWRKLYDNMKIYYQKKHEDWSKGKVNNYAKKFIETKFLLEFWGKWRGIWNIKI</sequence>
<dbReference type="AlphaFoldDB" id="X1CBE6"/>
<dbReference type="EMBL" id="BART01025804">
    <property type="protein sequence ID" value="GAG90537.1"/>
    <property type="molecule type" value="Genomic_DNA"/>
</dbReference>